<dbReference type="EMBL" id="JH795518">
    <property type="protein sequence ID" value="ELQ57877.1"/>
    <property type="molecule type" value="Genomic_DNA"/>
</dbReference>
<reference evidence="1" key="1">
    <citation type="journal article" date="2012" name="PLoS Genet.">
        <title>Comparative analysis of the genomes of two field isolates of the rice blast fungus Magnaporthe oryzae.</title>
        <authorList>
            <person name="Xue M."/>
            <person name="Yang J."/>
            <person name="Li Z."/>
            <person name="Hu S."/>
            <person name="Yao N."/>
            <person name="Dean R.A."/>
            <person name="Zhao W."/>
            <person name="Shen M."/>
            <person name="Zhang H."/>
            <person name="Li C."/>
            <person name="Liu L."/>
            <person name="Cao L."/>
            <person name="Xu X."/>
            <person name="Xing Y."/>
            <person name="Hsiang T."/>
            <person name="Zhang Z."/>
            <person name="Xu J.R."/>
            <person name="Peng Y.L."/>
        </authorList>
    </citation>
    <scope>NUCLEOTIDE SEQUENCE [LARGE SCALE GENOMIC DNA]</scope>
    <source>
        <strain evidence="1">P131</strain>
    </source>
</reference>
<gene>
    <name evidence="1" type="ORF">OOW_P131scaffold01821g3</name>
</gene>
<protein>
    <submittedName>
        <fullName evidence="1">Uncharacterized protein</fullName>
    </submittedName>
</protein>
<organism>
    <name type="scientific">Pyricularia oryzae (strain P131)</name>
    <name type="common">Rice blast fungus</name>
    <name type="synonym">Magnaporthe oryzae</name>
    <dbReference type="NCBI Taxonomy" id="1143193"/>
    <lineage>
        <taxon>Eukaryota</taxon>
        <taxon>Fungi</taxon>
        <taxon>Dikarya</taxon>
        <taxon>Ascomycota</taxon>
        <taxon>Pezizomycotina</taxon>
        <taxon>Sordariomycetes</taxon>
        <taxon>Sordariomycetidae</taxon>
        <taxon>Magnaporthales</taxon>
        <taxon>Pyriculariaceae</taxon>
        <taxon>Pyricularia</taxon>
    </lineage>
</organism>
<proteinExistence type="predicted"/>
<name>L7IPI7_PYRO1</name>
<sequence length="28" mass="3123">MCKHIQLVANLDKLCKNLFLVPRGPITG</sequence>
<dbReference type="AlphaFoldDB" id="L7IPI7"/>
<accession>L7IPI7</accession>
<evidence type="ECO:0000313" key="1">
    <source>
        <dbReference type="EMBL" id="ELQ57877.1"/>
    </source>
</evidence>